<reference evidence="2" key="1">
    <citation type="journal article" date="2023" name="G3 (Bethesda)">
        <title>Genome assembly and association tests identify interacting loci associated with vigor, precocity, and sex in interspecific pistachio rootstocks.</title>
        <authorList>
            <person name="Palmer W."/>
            <person name="Jacygrad E."/>
            <person name="Sagayaradj S."/>
            <person name="Cavanaugh K."/>
            <person name="Han R."/>
            <person name="Bertier L."/>
            <person name="Beede B."/>
            <person name="Kafkas S."/>
            <person name="Golino D."/>
            <person name="Preece J."/>
            <person name="Michelmore R."/>
        </authorList>
    </citation>
    <scope>NUCLEOTIDE SEQUENCE [LARGE SCALE GENOMIC DNA]</scope>
</reference>
<name>A0ACC1AGG7_9ROSI</name>
<proteinExistence type="predicted"/>
<accession>A0ACC1AGG7</accession>
<protein>
    <submittedName>
        <fullName evidence="1">Uncharacterized protein</fullName>
    </submittedName>
</protein>
<gene>
    <name evidence="1" type="ORF">Patl1_06850</name>
</gene>
<sequence length="173" mass="19736">MLPWSLLNPLLYETDAFTRVWDMEGDNSIPLDSTQSSSTVLGSFREPVRLVERVVIGGTIAEATNWFGRIRNHSKKIENGEESEANTEVSYSTSARPYLCTGYDIYLVWEPCVMCAMALVHQRIRRIFYAFPNPNAGALGSIHRLQGEKSLNHHYAVFRGFSCLKRYSIWINL</sequence>
<organism evidence="1 2">
    <name type="scientific">Pistacia atlantica</name>
    <dbReference type="NCBI Taxonomy" id="434234"/>
    <lineage>
        <taxon>Eukaryota</taxon>
        <taxon>Viridiplantae</taxon>
        <taxon>Streptophyta</taxon>
        <taxon>Embryophyta</taxon>
        <taxon>Tracheophyta</taxon>
        <taxon>Spermatophyta</taxon>
        <taxon>Magnoliopsida</taxon>
        <taxon>eudicotyledons</taxon>
        <taxon>Gunneridae</taxon>
        <taxon>Pentapetalae</taxon>
        <taxon>rosids</taxon>
        <taxon>malvids</taxon>
        <taxon>Sapindales</taxon>
        <taxon>Anacardiaceae</taxon>
        <taxon>Pistacia</taxon>
    </lineage>
</organism>
<evidence type="ECO:0000313" key="1">
    <source>
        <dbReference type="EMBL" id="KAJ0085380.1"/>
    </source>
</evidence>
<evidence type="ECO:0000313" key="2">
    <source>
        <dbReference type="Proteomes" id="UP001164250"/>
    </source>
</evidence>
<dbReference type="EMBL" id="CM047906">
    <property type="protein sequence ID" value="KAJ0085380.1"/>
    <property type="molecule type" value="Genomic_DNA"/>
</dbReference>
<keyword evidence="2" id="KW-1185">Reference proteome</keyword>
<comment type="caution">
    <text evidence="1">The sequence shown here is derived from an EMBL/GenBank/DDBJ whole genome shotgun (WGS) entry which is preliminary data.</text>
</comment>
<dbReference type="Proteomes" id="UP001164250">
    <property type="component" value="Chromosome 10"/>
</dbReference>